<evidence type="ECO:0000313" key="2">
    <source>
        <dbReference type="Proteomes" id="UP000789375"/>
    </source>
</evidence>
<keyword evidence="2" id="KW-1185">Reference proteome</keyword>
<name>A0A9N9F017_FUNMO</name>
<organism evidence="1 2">
    <name type="scientific">Funneliformis mosseae</name>
    <name type="common">Endomycorrhizal fungus</name>
    <name type="synonym">Glomus mosseae</name>
    <dbReference type="NCBI Taxonomy" id="27381"/>
    <lineage>
        <taxon>Eukaryota</taxon>
        <taxon>Fungi</taxon>
        <taxon>Fungi incertae sedis</taxon>
        <taxon>Mucoromycota</taxon>
        <taxon>Glomeromycotina</taxon>
        <taxon>Glomeromycetes</taxon>
        <taxon>Glomerales</taxon>
        <taxon>Glomeraceae</taxon>
        <taxon>Funneliformis</taxon>
    </lineage>
</organism>
<gene>
    <name evidence="1" type="ORF">FMOSSE_LOCUS4006</name>
</gene>
<dbReference type="AlphaFoldDB" id="A0A9N9F017"/>
<reference evidence="1" key="1">
    <citation type="submission" date="2021-06" db="EMBL/GenBank/DDBJ databases">
        <authorList>
            <person name="Kallberg Y."/>
            <person name="Tangrot J."/>
            <person name="Rosling A."/>
        </authorList>
    </citation>
    <scope>NUCLEOTIDE SEQUENCE</scope>
    <source>
        <strain evidence="1">87-6 pot B 2015</strain>
    </source>
</reference>
<proteinExistence type="predicted"/>
<sequence>MFMACVPAVISTISTFVEVGGSASSSTSLSGNNRDSTLYGYHIYLAFNNNGSVDYNATCFYYQRIGLFLIMDLKCNIETTDLYLL</sequence>
<evidence type="ECO:0000313" key="1">
    <source>
        <dbReference type="EMBL" id="CAG8500392.1"/>
    </source>
</evidence>
<protein>
    <submittedName>
        <fullName evidence="1">4396_t:CDS:1</fullName>
    </submittedName>
</protein>
<dbReference type="EMBL" id="CAJVPP010000643">
    <property type="protein sequence ID" value="CAG8500392.1"/>
    <property type="molecule type" value="Genomic_DNA"/>
</dbReference>
<comment type="caution">
    <text evidence="1">The sequence shown here is derived from an EMBL/GenBank/DDBJ whole genome shotgun (WGS) entry which is preliminary data.</text>
</comment>
<dbReference type="Proteomes" id="UP000789375">
    <property type="component" value="Unassembled WGS sequence"/>
</dbReference>
<accession>A0A9N9F017</accession>